<gene>
    <name evidence="1" type="ORF">SO3561_04846</name>
</gene>
<comment type="caution">
    <text evidence="1">The sequence shown here is derived from an EMBL/GenBank/DDBJ whole genome shotgun (WGS) entry which is preliminary data.</text>
</comment>
<dbReference type="Proteomes" id="UP000217446">
    <property type="component" value="Unassembled WGS sequence"/>
</dbReference>
<sequence>MSWKRLPTGFRGAHADATGVEATMEDAVEHLSHGIVVRLRTLTPDNALASRMPIPWRSSAEAFKQALRQQGVEPDAVRDVTAAWDAFGEFLQNEIEGAEGPENDGDGFIVEWGRWSCDEERPALSFGRLLAVNGGQERDDPHWQPEYWKVELQLCFADDPAWSDVDSLGFQDTGFDYDEIGIPRTIALGKMRRFVESYPQLAAMWRATPIHSHVALEQAA</sequence>
<proteinExistence type="predicted"/>
<dbReference type="EMBL" id="BDQI01000010">
    <property type="protein sequence ID" value="GAX53318.1"/>
    <property type="molecule type" value="Genomic_DNA"/>
</dbReference>
<evidence type="ECO:0000313" key="1">
    <source>
        <dbReference type="EMBL" id="GAX53318.1"/>
    </source>
</evidence>
<protein>
    <submittedName>
        <fullName evidence="1">Uncharacterized protein</fullName>
    </submittedName>
</protein>
<dbReference type="RefSeq" id="WP_159064387.1">
    <property type="nucleotide sequence ID" value="NZ_BDQI01000010.1"/>
</dbReference>
<evidence type="ECO:0000313" key="2">
    <source>
        <dbReference type="Proteomes" id="UP000217446"/>
    </source>
</evidence>
<reference evidence="2" key="1">
    <citation type="submission" date="2017-05" db="EMBL/GenBank/DDBJ databases">
        <title>Streptomyces olivochromogenes NBRC 3561 whole genome shotgun sequence.</title>
        <authorList>
            <person name="Dohra H."/>
            <person name="Kodani S."/>
        </authorList>
    </citation>
    <scope>NUCLEOTIDE SEQUENCE [LARGE SCALE GENOMIC DNA]</scope>
    <source>
        <strain evidence="2">NBRC 3561</strain>
    </source>
</reference>
<name>A0A250VGJ5_STROL</name>
<dbReference type="AlphaFoldDB" id="A0A250VGJ5"/>
<accession>A0A250VGJ5</accession>
<organism evidence="1 2">
    <name type="scientific">Streptomyces olivochromogenes</name>
    <dbReference type="NCBI Taxonomy" id="1963"/>
    <lineage>
        <taxon>Bacteria</taxon>
        <taxon>Bacillati</taxon>
        <taxon>Actinomycetota</taxon>
        <taxon>Actinomycetes</taxon>
        <taxon>Kitasatosporales</taxon>
        <taxon>Streptomycetaceae</taxon>
        <taxon>Streptomyces</taxon>
    </lineage>
</organism>
<keyword evidence="2" id="KW-1185">Reference proteome</keyword>